<dbReference type="PANTHER" id="PTHR43874:SF206">
    <property type="entry name" value="RESPONSE REGULATOR RECEIVER DOMAIN PROTEIN"/>
    <property type="match status" value="1"/>
</dbReference>
<dbReference type="Pfam" id="PF00072">
    <property type="entry name" value="Response_reg"/>
    <property type="match status" value="1"/>
</dbReference>
<evidence type="ECO:0000256" key="2">
    <source>
        <dbReference type="ARBA" id="ARBA00023015"/>
    </source>
</evidence>
<dbReference type="InterPro" id="IPR045279">
    <property type="entry name" value="ARR-like"/>
</dbReference>
<dbReference type="PANTHER" id="PTHR43874">
    <property type="entry name" value="TWO-COMPONENT RESPONSE REGULATOR"/>
    <property type="match status" value="1"/>
</dbReference>
<dbReference type="InterPro" id="IPR001789">
    <property type="entry name" value="Sig_transdc_resp-reg_receiver"/>
</dbReference>
<dbReference type="Gene3D" id="3.40.50.2300">
    <property type="match status" value="1"/>
</dbReference>
<dbReference type="EMBL" id="KN643148">
    <property type="protein sequence ID" value="KHN44595.1"/>
    <property type="molecule type" value="Genomic_DNA"/>
</dbReference>
<evidence type="ECO:0000259" key="5">
    <source>
        <dbReference type="PROSITE" id="PS50110"/>
    </source>
</evidence>
<keyword evidence="2" id="KW-0805">Transcription regulation</keyword>
<comment type="caution">
    <text evidence="4">Lacks conserved residue(s) required for the propagation of feature annotation.</text>
</comment>
<accession>A0A0B2SHS1</accession>
<reference evidence="6" key="1">
    <citation type="submission" date="2014-07" db="EMBL/GenBank/DDBJ databases">
        <title>Identification of a novel salt tolerance gene in wild soybean by whole-genome sequencing.</title>
        <authorList>
            <person name="Lam H.-M."/>
            <person name="Qi X."/>
            <person name="Li M.-W."/>
            <person name="Liu X."/>
            <person name="Xie M."/>
            <person name="Ni M."/>
            <person name="Xu X."/>
        </authorList>
    </citation>
    <scope>NUCLEOTIDE SEQUENCE [LARGE SCALE GENOMIC DNA]</scope>
    <source>
        <tissue evidence="6">Root</tissue>
    </source>
</reference>
<dbReference type="Proteomes" id="UP000053555">
    <property type="component" value="Unassembled WGS sequence"/>
</dbReference>
<dbReference type="SUPFAM" id="SSF52172">
    <property type="entry name" value="CheY-like"/>
    <property type="match status" value="1"/>
</dbReference>
<proteinExistence type="predicted"/>
<dbReference type="AlphaFoldDB" id="A0A0B2SHS1"/>
<feature type="domain" description="Response regulatory" evidence="5">
    <location>
        <begin position="1"/>
        <end position="62"/>
    </location>
</feature>
<dbReference type="InterPro" id="IPR011006">
    <property type="entry name" value="CheY-like_superfamily"/>
</dbReference>
<protein>
    <submittedName>
        <fullName evidence="6">Two-component response regulator ARR11</fullName>
    </submittedName>
</protein>
<evidence type="ECO:0000256" key="3">
    <source>
        <dbReference type="ARBA" id="ARBA00023163"/>
    </source>
</evidence>
<evidence type="ECO:0000256" key="4">
    <source>
        <dbReference type="PROSITE-ProRule" id="PRU00169"/>
    </source>
</evidence>
<dbReference type="GO" id="GO:0000160">
    <property type="term" value="P:phosphorelay signal transduction system"/>
    <property type="evidence" value="ECO:0007669"/>
    <property type="project" value="UniProtKB-KW"/>
</dbReference>
<sequence>MPTMNGYEFLHRASKEIDVPVIVMSLDHNNYTVMRAVQLGACDFWVKPLRYYQFKNMRTHVLRKSLKENKIQTKDCVGSLEDDE</sequence>
<keyword evidence="3" id="KW-0804">Transcription</keyword>
<dbReference type="PROSITE" id="PS50110">
    <property type="entry name" value="RESPONSE_REGULATORY"/>
    <property type="match status" value="1"/>
</dbReference>
<organism evidence="6">
    <name type="scientific">Glycine soja</name>
    <name type="common">Wild soybean</name>
    <dbReference type="NCBI Taxonomy" id="3848"/>
    <lineage>
        <taxon>Eukaryota</taxon>
        <taxon>Viridiplantae</taxon>
        <taxon>Streptophyta</taxon>
        <taxon>Embryophyta</taxon>
        <taxon>Tracheophyta</taxon>
        <taxon>Spermatophyta</taxon>
        <taxon>Magnoliopsida</taxon>
        <taxon>eudicotyledons</taxon>
        <taxon>Gunneridae</taxon>
        <taxon>Pentapetalae</taxon>
        <taxon>rosids</taxon>
        <taxon>fabids</taxon>
        <taxon>Fabales</taxon>
        <taxon>Fabaceae</taxon>
        <taxon>Papilionoideae</taxon>
        <taxon>50 kb inversion clade</taxon>
        <taxon>NPAAA clade</taxon>
        <taxon>indigoferoid/millettioid clade</taxon>
        <taxon>Phaseoleae</taxon>
        <taxon>Glycine</taxon>
        <taxon>Glycine subgen. Soja</taxon>
    </lineage>
</organism>
<evidence type="ECO:0000313" key="6">
    <source>
        <dbReference type="EMBL" id="KHN44595.1"/>
    </source>
</evidence>
<keyword evidence="1" id="KW-0902">Two-component regulatory system</keyword>
<name>A0A0B2SHS1_GLYSO</name>
<gene>
    <name evidence="6" type="ORF">glysoja_027206</name>
</gene>
<dbReference type="GO" id="GO:0009736">
    <property type="term" value="P:cytokinin-activated signaling pathway"/>
    <property type="evidence" value="ECO:0007669"/>
    <property type="project" value="InterPro"/>
</dbReference>
<evidence type="ECO:0000256" key="1">
    <source>
        <dbReference type="ARBA" id="ARBA00023012"/>
    </source>
</evidence>